<dbReference type="EMBL" id="WNYA01000006">
    <property type="protein sequence ID" value="KAG8566923.1"/>
    <property type="molecule type" value="Genomic_DNA"/>
</dbReference>
<evidence type="ECO:0000256" key="4">
    <source>
        <dbReference type="ARBA" id="ARBA00022692"/>
    </source>
</evidence>
<evidence type="ECO:0000256" key="5">
    <source>
        <dbReference type="ARBA" id="ARBA00022989"/>
    </source>
</evidence>
<keyword evidence="4 7" id="KW-0812">Transmembrane</keyword>
<protein>
    <recommendedName>
        <fullName evidence="3">Chloride channel CLIC-like protein 1</fullName>
    </recommendedName>
</protein>
<evidence type="ECO:0000256" key="7">
    <source>
        <dbReference type="SAM" id="Phobius"/>
    </source>
</evidence>
<sequence length="271" mass="31566">MDSLGTWLLGKLNFLRQKMGILPENEPSLPPPWSLESPFQKWTIFSKLSLAVGVSCFVICIVLHSRRLLASPKQIVKRNLMATQMEDFEVSESCILDTWLYHLAFFLLLCLCVSIPWEWVRLYQIEVAKKATVLSEGYARSCYQQDMSFWETLKIWWSWNFSWDSDSCESYYKALMVDPLWEVTPLMAISSVIGRFVVHPVELFSHTFGRSLRNIMREIPSQWQLPVFLLFPLIFISVLITALTKRKNTMCHQAKVTTRSRRTKGALMPRT</sequence>
<dbReference type="InterPro" id="IPR009231">
    <property type="entry name" value="Chloride_chnl_CLIC-like"/>
</dbReference>
<comment type="subcellular location">
    <subcellularLocation>
        <location evidence="1">Membrane</location>
        <topology evidence="1">Multi-pass membrane protein</topology>
    </subcellularLocation>
</comment>
<dbReference type="Pfam" id="PF05934">
    <property type="entry name" value="MCLC"/>
    <property type="match status" value="1"/>
</dbReference>
<reference evidence="8" key="1">
    <citation type="thesis" date="2020" institute="ProQuest LLC" country="789 East Eisenhower Parkway, Ann Arbor, MI, USA">
        <title>Comparative Genomics and Chromosome Evolution.</title>
        <authorList>
            <person name="Mudd A.B."/>
        </authorList>
    </citation>
    <scope>NUCLEOTIDE SEQUENCE</scope>
    <source>
        <strain evidence="8">237g6f4</strain>
        <tissue evidence="8">Blood</tissue>
    </source>
</reference>
<keyword evidence="6 7" id="KW-0472">Membrane</keyword>
<dbReference type="GO" id="GO:0005254">
    <property type="term" value="F:chloride channel activity"/>
    <property type="evidence" value="ECO:0007669"/>
    <property type="project" value="TreeGrafter"/>
</dbReference>
<gene>
    <name evidence="8" type="ORF">GDO81_013421</name>
</gene>
<dbReference type="PANTHER" id="PTHR34093">
    <property type="entry name" value="CHLORIDE CHANNEL CLIC-LIKE PROTEIN 1"/>
    <property type="match status" value="1"/>
</dbReference>
<evidence type="ECO:0000313" key="9">
    <source>
        <dbReference type="Proteomes" id="UP000824782"/>
    </source>
</evidence>
<comment type="caution">
    <text evidence="8">The sequence shown here is derived from an EMBL/GenBank/DDBJ whole genome shotgun (WGS) entry which is preliminary data.</text>
</comment>
<keyword evidence="5 7" id="KW-1133">Transmembrane helix</keyword>
<dbReference type="PANTHER" id="PTHR34093:SF1">
    <property type="entry name" value="CHLORIDE CHANNEL CLIC-LIKE PROTEIN 1"/>
    <property type="match status" value="1"/>
</dbReference>
<evidence type="ECO:0000256" key="1">
    <source>
        <dbReference type="ARBA" id="ARBA00004141"/>
    </source>
</evidence>
<comment type="similarity">
    <text evidence="2">Belongs to the chloride channel MCLC family.</text>
</comment>
<evidence type="ECO:0000256" key="2">
    <source>
        <dbReference type="ARBA" id="ARBA00005944"/>
    </source>
</evidence>
<evidence type="ECO:0000256" key="6">
    <source>
        <dbReference type="ARBA" id="ARBA00023136"/>
    </source>
</evidence>
<name>A0AAV7B4R8_ENGPU</name>
<evidence type="ECO:0000313" key="8">
    <source>
        <dbReference type="EMBL" id="KAG8566923.1"/>
    </source>
</evidence>
<accession>A0AAV7B4R8</accession>
<proteinExistence type="inferred from homology"/>
<dbReference type="GO" id="GO:0016020">
    <property type="term" value="C:membrane"/>
    <property type="evidence" value="ECO:0007669"/>
    <property type="project" value="UniProtKB-SubCell"/>
</dbReference>
<dbReference type="GO" id="GO:0005783">
    <property type="term" value="C:endoplasmic reticulum"/>
    <property type="evidence" value="ECO:0007669"/>
    <property type="project" value="TreeGrafter"/>
</dbReference>
<organism evidence="8 9">
    <name type="scientific">Engystomops pustulosus</name>
    <name type="common">Tungara frog</name>
    <name type="synonym">Physalaemus pustulosus</name>
    <dbReference type="NCBI Taxonomy" id="76066"/>
    <lineage>
        <taxon>Eukaryota</taxon>
        <taxon>Metazoa</taxon>
        <taxon>Chordata</taxon>
        <taxon>Craniata</taxon>
        <taxon>Vertebrata</taxon>
        <taxon>Euteleostomi</taxon>
        <taxon>Amphibia</taxon>
        <taxon>Batrachia</taxon>
        <taxon>Anura</taxon>
        <taxon>Neobatrachia</taxon>
        <taxon>Hyloidea</taxon>
        <taxon>Leptodactylidae</taxon>
        <taxon>Leiuperinae</taxon>
        <taxon>Engystomops</taxon>
    </lineage>
</organism>
<feature type="transmembrane region" description="Helical" evidence="7">
    <location>
        <begin position="99"/>
        <end position="117"/>
    </location>
</feature>
<evidence type="ECO:0000256" key="3">
    <source>
        <dbReference type="ARBA" id="ARBA00015571"/>
    </source>
</evidence>
<keyword evidence="9" id="KW-1185">Reference proteome</keyword>
<dbReference type="Proteomes" id="UP000824782">
    <property type="component" value="Unassembled WGS sequence"/>
</dbReference>
<feature type="transmembrane region" description="Helical" evidence="7">
    <location>
        <begin position="223"/>
        <end position="243"/>
    </location>
</feature>
<dbReference type="AlphaFoldDB" id="A0AAV7B4R8"/>
<feature type="transmembrane region" description="Helical" evidence="7">
    <location>
        <begin position="42"/>
        <end position="63"/>
    </location>
</feature>